<reference evidence="3" key="1">
    <citation type="journal article" date="2020" name="Nature">
        <title>Giant virus diversity and host interactions through global metagenomics.</title>
        <authorList>
            <person name="Schulz F."/>
            <person name="Roux S."/>
            <person name="Paez-Espino D."/>
            <person name="Jungbluth S."/>
            <person name="Walsh D.A."/>
            <person name="Denef V.J."/>
            <person name="McMahon K.D."/>
            <person name="Konstantinidis K.T."/>
            <person name="Eloe-Fadrosh E.A."/>
            <person name="Kyrpides N.C."/>
            <person name="Woyke T."/>
        </authorList>
    </citation>
    <scope>NUCLEOTIDE SEQUENCE</scope>
    <source>
        <strain evidence="3">GVMAG-S-3300013006-138</strain>
    </source>
</reference>
<keyword evidence="2" id="KW-0812">Transmembrane</keyword>
<dbReference type="Gene3D" id="2.60.20.10">
    <property type="entry name" value="Crystallins"/>
    <property type="match status" value="1"/>
</dbReference>
<feature type="region of interest" description="Disordered" evidence="1">
    <location>
        <begin position="1"/>
        <end position="25"/>
    </location>
</feature>
<feature type="transmembrane region" description="Helical" evidence="2">
    <location>
        <begin position="308"/>
        <end position="327"/>
    </location>
</feature>
<name>A0A6C0KJN6_9ZZZZ</name>
<dbReference type="EMBL" id="MN740925">
    <property type="protein sequence ID" value="QHU18155.1"/>
    <property type="molecule type" value="Genomic_DNA"/>
</dbReference>
<evidence type="ECO:0000313" key="3">
    <source>
        <dbReference type="EMBL" id="QHU18155.1"/>
    </source>
</evidence>
<feature type="transmembrane region" description="Helical" evidence="2">
    <location>
        <begin position="348"/>
        <end position="372"/>
    </location>
</feature>
<feature type="compositionally biased region" description="Pro residues" evidence="1">
    <location>
        <begin position="115"/>
        <end position="151"/>
    </location>
</feature>
<accession>A0A6C0KJN6</accession>
<sequence>MGGGQSRPQPKGRGKRPVAPSNTKGITLYEHCDKKGWVKSLNAGNYDITKNPGQFPSNASYIVVRKDFKATIFTGSFAGQQKTLVGPAEFNFCSEGWWANDKIRSIIVTNTDAPAPAPAAPPAPTPDPTPTPSVPSTCPPQTPCPPPPPPEVDPRIFSILDKTHIFDIKSVPIVCKDILKAARSSGSVENFLNIYKLNTPQSIQQLSDFVGALSSPTVDQTLVVDNVNGYTKLDSYLNQMETSQVPIIRNVANCLHETTTKDPTTLVKAKENYDASKERYELITNEDNRVSYYEGWFPITRPLTVTTLYVLFAVGLFFIIISILLFLSMKGIELRFILPATYESINMYGYYGPYVASGIIIGGLGVAIYLWARR</sequence>
<protein>
    <submittedName>
        <fullName evidence="3">Uncharacterized protein</fullName>
    </submittedName>
</protein>
<organism evidence="3">
    <name type="scientific">viral metagenome</name>
    <dbReference type="NCBI Taxonomy" id="1070528"/>
    <lineage>
        <taxon>unclassified sequences</taxon>
        <taxon>metagenomes</taxon>
        <taxon>organismal metagenomes</taxon>
    </lineage>
</organism>
<keyword evidence="2" id="KW-0472">Membrane</keyword>
<evidence type="ECO:0000256" key="1">
    <source>
        <dbReference type="SAM" id="MobiDB-lite"/>
    </source>
</evidence>
<evidence type="ECO:0000256" key="2">
    <source>
        <dbReference type="SAM" id="Phobius"/>
    </source>
</evidence>
<keyword evidence="2" id="KW-1133">Transmembrane helix</keyword>
<feature type="region of interest" description="Disordered" evidence="1">
    <location>
        <begin position="112"/>
        <end position="152"/>
    </location>
</feature>
<proteinExistence type="predicted"/>
<dbReference type="AlphaFoldDB" id="A0A6C0KJN6"/>